<dbReference type="InterPro" id="IPR058790">
    <property type="entry name" value="BSH_CusB"/>
</dbReference>
<feature type="domain" description="CusB-like three alpha-helical bundle" evidence="3">
    <location>
        <begin position="172"/>
        <end position="220"/>
    </location>
</feature>
<dbReference type="Proteomes" id="UP000008461">
    <property type="component" value="Plasmid pHALHY01"/>
</dbReference>
<dbReference type="Pfam" id="PF25975">
    <property type="entry name" value="CzcB_C"/>
    <property type="match status" value="1"/>
</dbReference>
<reference key="2">
    <citation type="submission" date="2011-04" db="EMBL/GenBank/DDBJ databases">
        <title>Complete sequence of plasmid 1 of Haliscomenobacter hydrossis DSM 1100.</title>
        <authorList>
            <consortium name="US DOE Joint Genome Institute (JGI-PGF)"/>
            <person name="Lucas S."/>
            <person name="Han J."/>
            <person name="Lapidus A."/>
            <person name="Bruce D."/>
            <person name="Goodwin L."/>
            <person name="Pitluck S."/>
            <person name="Peters L."/>
            <person name="Kyrpides N."/>
            <person name="Mavromatis K."/>
            <person name="Ivanova N."/>
            <person name="Ovchinnikova G."/>
            <person name="Pagani I."/>
            <person name="Daligault H."/>
            <person name="Detter J.C."/>
            <person name="Han C."/>
            <person name="Land M."/>
            <person name="Hauser L."/>
            <person name="Markowitz V."/>
            <person name="Cheng J.-F."/>
            <person name="Hugenholtz P."/>
            <person name="Woyke T."/>
            <person name="Wu D."/>
            <person name="Verbarg S."/>
            <person name="Frueling A."/>
            <person name="Brambilla E."/>
            <person name="Klenk H.-P."/>
            <person name="Eisen J.A."/>
        </authorList>
    </citation>
    <scope>NUCLEOTIDE SEQUENCE</scope>
    <source>
        <strain>DSM 1100</strain>
    </source>
</reference>
<protein>
    <submittedName>
        <fullName evidence="7">Efflux transporter, RND family, MFP subunit</fullName>
    </submittedName>
</protein>
<dbReference type="Pfam" id="PF25919">
    <property type="entry name" value="BSH_CusB"/>
    <property type="match status" value="1"/>
</dbReference>
<dbReference type="InterPro" id="IPR058791">
    <property type="entry name" value="3HB_CusB"/>
</dbReference>
<evidence type="ECO:0000259" key="5">
    <source>
        <dbReference type="Pfam" id="PF25954"/>
    </source>
</evidence>
<feature type="domain" description="CzcB-like C-terminal circularly permuted SH3-like" evidence="6">
    <location>
        <begin position="367"/>
        <end position="419"/>
    </location>
</feature>
<evidence type="ECO:0000313" key="7">
    <source>
        <dbReference type="EMBL" id="AEE54445.1"/>
    </source>
</evidence>
<dbReference type="GO" id="GO:0060003">
    <property type="term" value="P:copper ion export"/>
    <property type="evidence" value="ECO:0007669"/>
    <property type="project" value="TreeGrafter"/>
</dbReference>
<dbReference type="Gene3D" id="2.40.30.170">
    <property type="match status" value="1"/>
</dbReference>
<dbReference type="PANTHER" id="PTHR30097:SF15">
    <property type="entry name" value="CATION EFFLUX SYSTEM PROTEIN CUSB"/>
    <property type="match status" value="1"/>
</dbReference>
<evidence type="ECO:0000259" key="3">
    <source>
        <dbReference type="Pfam" id="PF25869"/>
    </source>
</evidence>
<dbReference type="Gene3D" id="6.10.140.730">
    <property type="match status" value="1"/>
</dbReference>
<dbReference type="RefSeq" id="WP_013768962.1">
    <property type="nucleotide sequence ID" value="NC_015511.1"/>
</dbReference>
<dbReference type="AlphaFoldDB" id="F4L7T7"/>
<geneLocation type="plasmid" evidence="7 8">
    <name>pHALHY01</name>
</geneLocation>
<accession>F4L7T7</accession>
<name>F4L7T7_HALH1</name>
<keyword evidence="7" id="KW-0614">Plasmid</keyword>
<evidence type="ECO:0000259" key="4">
    <source>
        <dbReference type="Pfam" id="PF25919"/>
    </source>
</evidence>
<evidence type="ECO:0000259" key="6">
    <source>
        <dbReference type="Pfam" id="PF25975"/>
    </source>
</evidence>
<dbReference type="GO" id="GO:0046914">
    <property type="term" value="F:transition metal ion binding"/>
    <property type="evidence" value="ECO:0007669"/>
    <property type="project" value="TreeGrafter"/>
</dbReference>
<keyword evidence="8" id="KW-1185">Reference proteome</keyword>
<reference evidence="7 8" key="1">
    <citation type="journal article" date="2011" name="Stand. Genomic Sci.">
        <title>Complete genome sequence of Haliscomenobacter hydrossis type strain (O).</title>
        <authorList>
            <consortium name="US DOE Joint Genome Institute (JGI-PGF)"/>
            <person name="Daligault H."/>
            <person name="Lapidus A."/>
            <person name="Zeytun A."/>
            <person name="Nolan M."/>
            <person name="Lucas S."/>
            <person name="Del Rio T.G."/>
            <person name="Tice H."/>
            <person name="Cheng J.F."/>
            <person name="Tapia R."/>
            <person name="Han C."/>
            <person name="Goodwin L."/>
            <person name="Pitluck S."/>
            <person name="Liolios K."/>
            <person name="Pagani I."/>
            <person name="Ivanova N."/>
            <person name="Huntemann M."/>
            <person name="Mavromatis K."/>
            <person name="Mikhailova N."/>
            <person name="Pati A."/>
            <person name="Chen A."/>
            <person name="Palaniappan K."/>
            <person name="Land M."/>
            <person name="Hauser L."/>
            <person name="Brambilla E.M."/>
            <person name="Rohde M."/>
            <person name="Verbarg S."/>
            <person name="Goker M."/>
            <person name="Bristow J."/>
            <person name="Eisen J.A."/>
            <person name="Markowitz V."/>
            <person name="Hugenholtz P."/>
            <person name="Kyrpides N.C."/>
            <person name="Klenk H.P."/>
            <person name="Woyke T."/>
        </authorList>
    </citation>
    <scope>NUCLEOTIDE SEQUENCE [LARGE SCALE GENOMIC DNA]</scope>
    <source>
        <strain evidence="8">ATCC 27775 / DSM 1100 / LMG 10767 / O</strain>
        <plasmid evidence="8">Plasmid pHALHY01</plasmid>
    </source>
</reference>
<dbReference type="EMBL" id="CP002692">
    <property type="protein sequence ID" value="AEE54445.1"/>
    <property type="molecule type" value="Genomic_DNA"/>
</dbReference>
<evidence type="ECO:0000256" key="1">
    <source>
        <dbReference type="ARBA" id="ARBA00022448"/>
    </source>
</evidence>
<feature type="domain" description="CusB-like beta-barrel" evidence="5">
    <location>
        <begin position="284"/>
        <end position="358"/>
    </location>
</feature>
<organism evidence="7 8">
    <name type="scientific">Haliscomenobacter hydrossis (strain ATCC 27775 / DSM 1100 / LMG 10767 / O)</name>
    <dbReference type="NCBI Taxonomy" id="760192"/>
    <lineage>
        <taxon>Bacteria</taxon>
        <taxon>Pseudomonadati</taxon>
        <taxon>Bacteroidota</taxon>
        <taxon>Saprospiria</taxon>
        <taxon>Saprospirales</taxon>
        <taxon>Haliscomenobacteraceae</taxon>
        <taxon>Haliscomenobacter</taxon>
    </lineage>
</organism>
<dbReference type="HOGENOM" id="CLU_018816_13_1_10"/>
<evidence type="ECO:0000313" key="8">
    <source>
        <dbReference type="Proteomes" id="UP000008461"/>
    </source>
</evidence>
<dbReference type="GO" id="GO:0030288">
    <property type="term" value="C:outer membrane-bounded periplasmic space"/>
    <property type="evidence" value="ECO:0007669"/>
    <property type="project" value="TreeGrafter"/>
</dbReference>
<dbReference type="Pfam" id="PF19335">
    <property type="entry name" value="HMBD"/>
    <property type="match status" value="1"/>
</dbReference>
<dbReference type="PROSITE" id="PS51257">
    <property type="entry name" value="PROKAR_LIPOPROTEIN"/>
    <property type="match status" value="1"/>
</dbReference>
<sequence length="433" mass="47818">MKNEKRYFASNSNIARPLWFALLAALLAASCTKKDSPAQHSHPESVEIEYTCPMDPEVISDKPGSCPICKMDLVLKQTAAIKPVEKPEAKEVKLEALLSPTNEFVVSNIPVTSPQKNAEQIEIEALGNIAYDTRQVGSISARVAGRIEKLYVRYRFQKITKGQRLLDIYSPELMTAQQNLLFLLKNDPSNIPFIEAAQEKLRLLGLNDEQIKQLTQSGKPSLTIPIYSNYTGHVHEGANGSTMPAKSGAMNDLSLLTEELTLKEGMYLQKGESIFTVYNPDRAWAILSIYGESQGLVKTGNLVQITPETAPEKAFGASIDFIEPFFRNDSKTLSARVYFNNSQLKIPIGSQVKATITGNTKATYWLPSSAVLSLGLDAVVFRKTQSGFKTLKVTTGISYQDYIQVLNGISSSDTVAINAQYLMDSESFIKIKK</sequence>
<feature type="domain" description="Heavy metal binding" evidence="2">
    <location>
        <begin position="50"/>
        <end position="74"/>
    </location>
</feature>
<dbReference type="InterPro" id="IPR051909">
    <property type="entry name" value="MFP_Cation_Efflux"/>
</dbReference>
<evidence type="ECO:0000259" key="2">
    <source>
        <dbReference type="Pfam" id="PF19335"/>
    </source>
</evidence>
<gene>
    <name evidence="7" type="ordered locus">Halhy_6629</name>
</gene>
<dbReference type="InterPro" id="IPR045800">
    <property type="entry name" value="HMBD"/>
</dbReference>
<dbReference type="Pfam" id="PF25954">
    <property type="entry name" value="Beta-barrel_RND_2"/>
    <property type="match status" value="1"/>
</dbReference>
<keyword evidence="1" id="KW-0813">Transport</keyword>
<dbReference type="Pfam" id="PF25869">
    <property type="entry name" value="3HB_CusB"/>
    <property type="match status" value="1"/>
</dbReference>
<dbReference type="Gene3D" id="2.40.420.20">
    <property type="match status" value="1"/>
</dbReference>
<dbReference type="KEGG" id="hhy:Halhy_6629"/>
<proteinExistence type="predicted"/>
<dbReference type="GO" id="GO:0015679">
    <property type="term" value="P:plasma membrane copper ion transport"/>
    <property type="evidence" value="ECO:0007669"/>
    <property type="project" value="TreeGrafter"/>
</dbReference>
<dbReference type="InterPro" id="IPR058649">
    <property type="entry name" value="CzcB_C"/>
</dbReference>
<feature type="domain" description="CusB-like barrel-sandwich hybrid" evidence="4">
    <location>
        <begin position="138"/>
        <end position="236"/>
    </location>
</feature>
<dbReference type="PANTHER" id="PTHR30097">
    <property type="entry name" value="CATION EFFLUX SYSTEM PROTEIN CUSB"/>
    <property type="match status" value="1"/>
</dbReference>
<dbReference type="InterPro" id="IPR058792">
    <property type="entry name" value="Beta-barrel_RND_2"/>
</dbReference>